<name>A0DWA3_PARTE</name>
<dbReference type="KEGG" id="ptm:GSPATT00020962001"/>
<evidence type="ECO:0000313" key="5">
    <source>
        <dbReference type="Proteomes" id="UP000000600"/>
    </source>
</evidence>
<dbReference type="EMBL" id="CT868618">
    <property type="protein sequence ID" value="CAK87320.1"/>
    <property type="molecule type" value="Genomic_DNA"/>
</dbReference>
<dbReference type="OMA" id="WYITLFT"/>
<evidence type="ECO:0000259" key="3">
    <source>
        <dbReference type="PROSITE" id="PS50086"/>
    </source>
</evidence>
<dbReference type="FunFam" id="1.10.472.80:FF:000154">
    <property type="entry name" value="Uncharacterized protein"/>
    <property type="match status" value="1"/>
</dbReference>
<evidence type="ECO:0000313" key="4">
    <source>
        <dbReference type="EMBL" id="CAK87320.1"/>
    </source>
</evidence>
<dbReference type="PANTHER" id="PTHR47219:SF9">
    <property type="entry name" value="GTPASE ACTIVATING PROTEIN AND CENTROSOME-ASSOCIATED, ISOFORM B"/>
    <property type="match status" value="1"/>
</dbReference>
<keyword evidence="2" id="KW-0175">Coiled coil</keyword>
<feature type="domain" description="Rab-GAP TBC" evidence="3">
    <location>
        <begin position="109"/>
        <end position="315"/>
    </location>
</feature>
<dbReference type="Proteomes" id="UP000000600">
    <property type="component" value="Unassembled WGS sequence"/>
</dbReference>
<dbReference type="RefSeq" id="XP_001454717.1">
    <property type="nucleotide sequence ID" value="XM_001454680.1"/>
</dbReference>
<dbReference type="GO" id="GO:0005096">
    <property type="term" value="F:GTPase activator activity"/>
    <property type="evidence" value="ECO:0000318"/>
    <property type="project" value="GO_Central"/>
</dbReference>
<keyword evidence="5" id="KW-1185">Reference proteome</keyword>
<dbReference type="OrthoDB" id="294251at2759"/>
<dbReference type="STRING" id="5888.A0DWA3"/>
<protein>
    <recommendedName>
        <fullName evidence="3">Rab-GAP TBC domain-containing protein</fullName>
    </recommendedName>
</protein>
<dbReference type="Gene3D" id="1.10.8.270">
    <property type="entry name" value="putative rabgap domain of human tbc1 domain family member 14 like domains"/>
    <property type="match status" value="1"/>
</dbReference>
<dbReference type="GeneID" id="5040502"/>
<dbReference type="InterPro" id="IPR035969">
    <property type="entry name" value="Rab-GAP_TBC_sf"/>
</dbReference>
<dbReference type="InParanoid" id="A0DWA3"/>
<dbReference type="InterPro" id="IPR050302">
    <property type="entry name" value="Rab_GAP_TBC_domain"/>
</dbReference>
<dbReference type="SMART" id="SM00164">
    <property type="entry name" value="TBC"/>
    <property type="match status" value="1"/>
</dbReference>
<gene>
    <name evidence="4" type="ORF">GSPATT00020962001</name>
</gene>
<dbReference type="Gene3D" id="1.10.10.750">
    <property type="entry name" value="Ypt/Rab-GAP domain of gyp1p, domain 1"/>
    <property type="match status" value="1"/>
</dbReference>
<dbReference type="eggNOG" id="KOG1102">
    <property type="taxonomic scope" value="Eukaryota"/>
</dbReference>
<proteinExistence type="predicted"/>
<dbReference type="SUPFAM" id="SSF47923">
    <property type="entry name" value="Ypt/Rab-GAP domain of gyp1p"/>
    <property type="match status" value="2"/>
</dbReference>
<dbReference type="FunFam" id="1.10.10.750:FF:000003">
    <property type="entry name" value="GTPase activating protein (Evi5)"/>
    <property type="match status" value="1"/>
</dbReference>
<dbReference type="HOGENOM" id="CLU_755382_0_0_1"/>
<evidence type="ECO:0000256" key="1">
    <source>
        <dbReference type="ARBA" id="ARBA00022468"/>
    </source>
</evidence>
<dbReference type="PROSITE" id="PS50086">
    <property type="entry name" value="TBC_RABGAP"/>
    <property type="match status" value="1"/>
</dbReference>
<dbReference type="FunFam" id="1.10.8.270:FF:000085">
    <property type="entry name" value="Uncharacterized protein"/>
    <property type="match status" value="1"/>
</dbReference>
<dbReference type="Gene3D" id="1.10.472.80">
    <property type="entry name" value="Ypt/Rab-GAP domain of gyp1p, domain 3"/>
    <property type="match status" value="1"/>
</dbReference>
<evidence type="ECO:0000256" key="2">
    <source>
        <dbReference type="ARBA" id="ARBA00023054"/>
    </source>
</evidence>
<dbReference type="PANTHER" id="PTHR47219">
    <property type="entry name" value="RAB GTPASE-ACTIVATING PROTEIN 1-LIKE"/>
    <property type="match status" value="1"/>
</dbReference>
<sequence>MRTTQLTQCIQKEEDEDELFQYEFDNQSEPQQNLQTPDFQATKQNEVHSQISHQAQIEQTDQYGFKSQINLKHYKDRKTLNARVEKWRQMINEFDKQNIQLIKERTRKGIPDGLRILAWPLLANIKKAKETANTIQKTSKYSDFLTKNEFKFEHQIRLDVHRTFPDNINFQVSILQIQDQTVLSESLVNVLKALSEAIPDMGYCQGLNFLTAALIMVTNDENVRILNNFEAFWILYRLMTHYNLTAKYKDPNSLYREFYILDNLIQQYHPITSKILKRHNIDLFYFTTEWFITLFSTALPINLFYRVFEIFLVEGEKTIFRCALAIIHYKEQKLIQLNDFENGLQYLRSNEDLLHLDSNQFINLMLSKYKFSKTTIQQLDQKYKKNQK</sequence>
<dbReference type="InterPro" id="IPR000195">
    <property type="entry name" value="Rab-GAP-TBC_dom"/>
</dbReference>
<keyword evidence="1" id="KW-0343">GTPase activation</keyword>
<dbReference type="Pfam" id="PF00566">
    <property type="entry name" value="RabGAP-TBC"/>
    <property type="match status" value="1"/>
</dbReference>
<accession>A0DWA3</accession>
<organism evidence="4 5">
    <name type="scientific">Paramecium tetraurelia</name>
    <dbReference type="NCBI Taxonomy" id="5888"/>
    <lineage>
        <taxon>Eukaryota</taxon>
        <taxon>Sar</taxon>
        <taxon>Alveolata</taxon>
        <taxon>Ciliophora</taxon>
        <taxon>Intramacronucleata</taxon>
        <taxon>Oligohymenophorea</taxon>
        <taxon>Peniculida</taxon>
        <taxon>Parameciidae</taxon>
        <taxon>Paramecium</taxon>
    </lineage>
</organism>
<dbReference type="AlphaFoldDB" id="A0DWA3"/>
<reference evidence="4 5" key="1">
    <citation type="journal article" date="2006" name="Nature">
        <title>Global trends of whole-genome duplications revealed by the ciliate Paramecium tetraurelia.</title>
        <authorList>
            <consortium name="Genoscope"/>
            <person name="Aury J.-M."/>
            <person name="Jaillon O."/>
            <person name="Duret L."/>
            <person name="Noel B."/>
            <person name="Jubin C."/>
            <person name="Porcel B.M."/>
            <person name="Segurens B."/>
            <person name="Daubin V."/>
            <person name="Anthouard V."/>
            <person name="Aiach N."/>
            <person name="Arnaiz O."/>
            <person name="Billaut A."/>
            <person name="Beisson J."/>
            <person name="Blanc I."/>
            <person name="Bouhouche K."/>
            <person name="Camara F."/>
            <person name="Duharcourt S."/>
            <person name="Guigo R."/>
            <person name="Gogendeau D."/>
            <person name="Katinka M."/>
            <person name="Keller A.-M."/>
            <person name="Kissmehl R."/>
            <person name="Klotz C."/>
            <person name="Koll F."/>
            <person name="Le Moue A."/>
            <person name="Lepere C."/>
            <person name="Malinsky S."/>
            <person name="Nowacki M."/>
            <person name="Nowak J.K."/>
            <person name="Plattner H."/>
            <person name="Poulain J."/>
            <person name="Ruiz F."/>
            <person name="Serrano V."/>
            <person name="Zagulski M."/>
            <person name="Dessen P."/>
            <person name="Betermier M."/>
            <person name="Weissenbach J."/>
            <person name="Scarpelli C."/>
            <person name="Schachter V."/>
            <person name="Sperling L."/>
            <person name="Meyer E."/>
            <person name="Cohen J."/>
            <person name="Wincker P."/>
        </authorList>
    </citation>
    <scope>NUCLEOTIDE SEQUENCE [LARGE SCALE GENOMIC DNA]</scope>
    <source>
        <strain evidence="4 5">Stock d4-2</strain>
    </source>
</reference>